<dbReference type="EMBL" id="WTPX01000062">
    <property type="protein sequence ID" value="NNJ26119.1"/>
    <property type="molecule type" value="Genomic_DNA"/>
</dbReference>
<feature type="transmembrane region" description="Helical" evidence="1">
    <location>
        <begin position="84"/>
        <end position="101"/>
    </location>
</feature>
<dbReference type="Proteomes" id="UP000609651">
    <property type="component" value="Unassembled WGS sequence"/>
</dbReference>
<dbReference type="PANTHER" id="PTHR31303:SF1">
    <property type="entry name" value="CTP-DEPENDENT DIACYLGLYCEROL KINASE 1"/>
    <property type="match status" value="1"/>
</dbReference>
<evidence type="ECO:0000313" key="2">
    <source>
        <dbReference type="EMBL" id="NNJ26119.1"/>
    </source>
</evidence>
<keyword evidence="1" id="KW-0812">Transmembrane</keyword>
<accession>A0ABX1VEG2</accession>
<dbReference type="InterPro" id="IPR037997">
    <property type="entry name" value="Dgk1-like"/>
</dbReference>
<gene>
    <name evidence="2" type="ORF">LzC2_21990</name>
</gene>
<evidence type="ECO:0008006" key="4">
    <source>
        <dbReference type="Google" id="ProtNLM"/>
    </source>
</evidence>
<sequence length="229" mass="24326">MNDAGEATSPPGRLSPAEWRRRALHMAPGLLPVVLWFVPHRVPISPILRGILLAAIVALTATAWFRWREVRRADDEDAAVNGRFASVFGYAGGVLVTLFLFPDRPECGFAMLGVLAFGDGSATLFGKLCAGTRLHAPLPWNREKSWAGLIACLLCGTTAAALCYRGESLNIEAVTPPADWGTAFAIGLSGALPAGLWESLRSRLNDNVRVALAAAIGVLTAHAVRVGGF</sequence>
<feature type="transmembrane region" description="Helical" evidence="1">
    <location>
        <begin position="46"/>
        <end position="64"/>
    </location>
</feature>
<evidence type="ECO:0000256" key="1">
    <source>
        <dbReference type="SAM" id="Phobius"/>
    </source>
</evidence>
<organism evidence="2 3">
    <name type="scientific">Alienimonas chondri</name>
    <dbReference type="NCBI Taxonomy" id="2681879"/>
    <lineage>
        <taxon>Bacteria</taxon>
        <taxon>Pseudomonadati</taxon>
        <taxon>Planctomycetota</taxon>
        <taxon>Planctomycetia</taxon>
        <taxon>Planctomycetales</taxon>
        <taxon>Planctomycetaceae</taxon>
        <taxon>Alienimonas</taxon>
    </lineage>
</organism>
<keyword evidence="1" id="KW-0472">Membrane</keyword>
<protein>
    <recommendedName>
        <fullName evidence="4">Phosphatidate cytidylyltransferase</fullName>
    </recommendedName>
</protein>
<keyword evidence="3" id="KW-1185">Reference proteome</keyword>
<reference evidence="2 3" key="1">
    <citation type="journal article" date="2020" name="Syst. Appl. Microbiol.">
        <title>Alienimonas chondri sp. nov., a novel planctomycete isolated from the biofilm of the red alga Chondrus crispus.</title>
        <authorList>
            <person name="Vitorino I."/>
            <person name="Albuquerque L."/>
            <person name="Wiegand S."/>
            <person name="Kallscheuer N."/>
            <person name="da Costa M.S."/>
            <person name="Lobo-da-Cunha A."/>
            <person name="Jogler C."/>
            <person name="Lage O.M."/>
        </authorList>
    </citation>
    <scope>NUCLEOTIDE SEQUENCE [LARGE SCALE GENOMIC DNA]</scope>
    <source>
        <strain evidence="2 3">LzC2</strain>
    </source>
</reference>
<comment type="caution">
    <text evidence="2">The sequence shown here is derived from an EMBL/GenBank/DDBJ whole genome shotgun (WGS) entry which is preliminary data.</text>
</comment>
<name>A0ABX1VEG2_9PLAN</name>
<keyword evidence="1" id="KW-1133">Transmembrane helix</keyword>
<dbReference type="PANTHER" id="PTHR31303">
    <property type="entry name" value="CTP-DEPENDENT DIACYLGLYCEROL KINASE 1"/>
    <property type="match status" value="1"/>
</dbReference>
<dbReference type="RefSeq" id="WP_171186816.1">
    <property type="nucleotide sequence ID" value="NZ_WTPX01000062.1"/>
</dbReference>
<evidence type="ECO:0000313" key="3">
    <source>
        <dbReference type="Proteomes" id="UP000609651"/>
    </source>
</evidence>
<proteinExistence type="predicted"/>